<evidence type="ECO:0000313" key="1">
    <source>
        <dbReference type="EMBL" id="RDH43940.1"/>
    </source>
</evidence>
<comment type="caution">
    <text evidence="1">The sequence shown here is derived from an EMBL/GenBank/DDBJ whole genome shotgun (WGS) entry which is preliminary data.</text>
</comment>
<dbReference type="SUPFAM" id="SSF53335">
    <property type="entry name" value="S-adenosyl-L-methionine-dependent methyltransferases"/>
    <property type="match status" value="1"/>
</dbReference>
<name>A0A4P9VP94_9GAMM</name>
<dbReference type="Proteomes" id="UP000257039">
    <property type="component" value="Unassembled WGS sequence"/>
</dbReference>
<dbReference type="GO" id="GO:0032259">
    <property type="term" value="P:methylation"/>
    <property type="evidence" value="ECO:0007669"/>
    <property type="project" value="UniProtKB-KW"/>
</dbReference>
<dbReference type="CDD" id="cd02440">
    <property type="entry name" value="AdoMet_MTases"/>
    <property type="match status" value="1"/>
</dbReference>
<gene>
    <name evidence="1" type="ORF">B9G39_11065</name>
</gene>
<dbReference type="RefSeq" id="WP_094787167.1">
    <property type="nucleotide sequence ID" value="NZ_NDXW01000001.1"/>
</dbReference>
<dbReference type="Gene3D" id="3.40.50.150">
    <property type="entry name" value="Vaccinia Virus protein VP39"/>
    <property type="match status" value="1"/>
</dbReference>
<dbReference type="InterPro" id="IPR029063">
    <property type="entry name" value="SAM-dependent_MTases_sf"/>
</dbReference>
<dbReference type="Pfam" id="PF13489">
    <property type="entry name" value="Methyltransf_23"/>
    <property type="match status" value="1"/>
</dbReference>
<dbReference type="PANTHER" id="PTHR43861">
    <property type="entry name" value="TRANS-ACONITATE 2-METHYLTRANSFERASE-RELATED"/>
    <property type="match status" value="1"/>
</dbReference>
<evidence type="ECO:0000313" key="2">
    <source>
        <dbReference type="Proteomes" id="UP000257039"/>
    </source>
</evidence>
<reference evidence="1 2" key="1">
    <citation type="submission" date="2017-04" db="EMBL/GenBank/DDBJ databases">
        <title>Draft genome sequence of Zooshikella ganghwensis VG4 isolated from Red Sea sediments.</title>
        <authorList>
            <person name="Rehman Z."/>
            <person name="Alam I."/>
            <person name="Kamau A."/>
            <person name="Bajic V."/>
            <person name="Leiknes T."/>
        </authorList>
    </citation>
    <scope>NUCLEOTIDE SEQUENCE [LARGE SCALE GENOMIC DNA]</scope>
    <source>
        <strain evidence="1 2">VG4</strain>
    </source>
</reference>
<dbReference type="AlphaFoldDB" id="A0A4P9VP94"/>
<accession>A0A4P9VP94</accession>
<protein>
    <submittedName>
        <fullName evidence="1">Class I SAM-dependent methyltransferase</fullName>
    </submittedName>
</protein>
<organism evidence="1 2">
    <name type="scientific">Zooshikella ganghwensis</name>
    <dbReference type="NCBI Taxonomy" id="202772"/>
    <lineage>
        <taxon>Bacteria</taxon>
        <taxon>Pseudomonadati</taxon>
        <taxon>Pseudomonadota</taxon>
        <taxon>Gammaproteobacteria</taxon>
        <taxon>Oceanospirillales</taxon>
        <taxon>Zooshikellaceae</taxon>
        <taxon>Zooshikella</taxon>
    </lineage>
</organism>
<sequence length="220" mass="24849">MKKSKIAQSVPAFSEYEKTLHASFEQHYKEGRDGWSGAEASRKTTVKLLDMLSPASSVLDIGCGKGFESRVIAEKGHQVLGIDLIDSFEQPTDQSLNLSFQVGNFLDDKLKLGKFDAILDNGCFHHQHPSLYLPYLHKVLECLNNGGLFAISIFATEDELQKKGDLHVHKDGRLGKEFGEHEIAELFSKVGFKSVYKERYIRDNIPLPNYLCIFQKRLCL</sequence>
<dbReference type="GO" id="GO:0008168">
    <property type="term" value="F:methyltransferase activity"/>
    <property type="evidence" value="ECO:0007669"/>
    <property type="project" value="UniProtKB-KW"/>
</dbReference>
<keyword evidence="1" id="KW-0489">Methyltransferase</keyword>
<keyword evidence="1" id="KW-0808">Transferase</keyword>
<keyword evidence="2" id="KW-1185">Reference proteome</keyword>
<dbReference type="EMBL" id="NDXW01000001">
    <property type="protein sequence ID" value="RDH43940.1"/>
    <property type="molecule type" value="Genomic_DNA"/>
</dbReference>
<proteinExistence type="predicted"/>